<reference evidence="1" key="1">
    <citation type="submission" date="2023-03" db="EMBL/GenBank/DDBJ databases">
        <title>Massive genome expansion in bonnet fungi (Mycena s.s.) driven by repeated elements and novel gene families across ecological guilds.</title>
        <authorList>
            <consortium name="Lawrence Berkeley National Laboratory"/>
            <person name="Harder C.B."/>
            <person name="Miyauchi S."/>
            <person name="Viragh M."/>
            <person name="Kuo A."/>
            <person name="Thoen E."/>
            <person name="Andreopoulos B."/>
            <person name="Lu D."/>
            <person name="Skrede I."/>
            <person name="Drula E."/>
            <person name="Henrissat B."/>
            <person name="Morin E."/>
            <person name="Kohler A."/>
            <person name="Barry K."/>
            <person name="LaButti K."/>
            <person name="Morin E."/>
            <person name="Salamov A."/>
            <person name="Lipzen A."/>
            <person name="Mereny Z."/>
            <person name="Hegedus B."/>
            <person name="Baldrian P."/>
            <person name="Stursova M."/>
            <person name="Weitz H."/>
            <person name="Taylor A."/>
            <person name="Grigoriev I.V."/>
            <person name="Nagy L.G."/>
            <person name="Martin F."/>
            <person name="Kauserud H."/>
        </authorList>
    </citation>
    <scope>NUCLEOTIDE SEQUENCE</scope>
    <source>
        <strain evidence="1">9144</strain>
    </source>
</reference>
<sequence>MGRPPKYKTEDVPFTAHEPFFSSGLVRQGLFPCTPGVASVAITTRALEVFHRMQLRCQRLGIQAWVRGLCDIHGVPLWPYLGAQFSIAFDFYLAVLEDVEQQVQAALGRDTPNWRLRNACPCCMYKLEGEPELERPFLATMDGNNSLKRIQRRAAEGYDEEGNVTSWESRERIDRRVPAGDYYIPRAEVDSWAIGDGEEHAKAHTTGDEEVPGDGGKCAERWHNMNEAETSKAWGIYDETSIFVALCRHGFILKIVDMVKSGELMKYGYAVVADLVQVLEDIATTMGYDIGCEFDELVKKHPRLGPLAQKAKFRSTIGAFHGAGHNRRCQARNLPKYTPGVGLEGFELCETFFSKSNAVAGRTRYSSVFHRLQAITTFLRHSDRAETSYMLSQNIVTKYKRALEILDGEASLKESMRILGISDRSIFDRWLRAEREYLESLEKEPEEETLQMEYYQKLVNYYANEYAAELRRDAFVQVQPGDSITDAAKATRQQEARRCHAFELAEKSLEAVMYLESRMGIVTRWVPGDESWLWAQVLVSKRRYQRALDTLEKLVVSRLSELWKMNLSDTGAKHIAKALQAQSKAVRTALEAYNQAAGALDPPRPELSWEVVVEYAFLSEFDLLRFSRRDIHAEPWAMPAGRAVMDQHFTLDRAKEDIKRLDVEIPRLITKMRDKGAFIKHHEERLKKEGKPELAYQV</sequence>
<name>A0AAD7E144_9AGAR</name>
<evidence type="ECO:0000313" key="1">
    <source>
        <dbReference type="EMBL" id="KAJ7223311.1"/>
    </source>
</evidence>
<dbReference type="Proteomes" id="UP001219525">
    <property type="component" value="Unassembled WGS sequence"/>
</dbReference>
<dbReference type="AlphaFoldDB" id="A0AAD7E144"/>
<organism evidence="1 2">
    <name type="scientific">Mycena pura</name>
    <dbReference type="NCBI Taxonomy" id="153505"/>
    <lineage>
        <taxon>Eukaryota</taxon>
        <taxon>Fungi</taxon>
        <taxon>Dikarya</taxon>
        <taxon>Basidiomycota</taxon>
        <taxon>Agaricomycotina</taxon>
        <taxon>Agaricomycetes</taxon>
        <taxon>Agaricomycetidae</taxon>
        <taxon>Agaricales</taxon>
        <taxon>Marasmiineae</taxon>
        <taxon>Mycenaceae</taxon>
        <taxon>Mycena</taxon>
    </lineage>
</organism>
<accession>A0AAD7E144</accession>
<evidence type="ECO:0000313" key="2">
    <source>
        <dbReference type="Proteomes" id="UP001219525"/>
    </source>
</evidence>
<protein>
    <recommendedName>
        <fullName evidence="3">CxC2-like cysteine cluster KDZ transposase-associated domain-containing protein</fullName>
    </recommendedName>
</protein>
<gene>
    <name evidence="1" type="ORF">GGX14DRAFT_351768</name>
</gene>
<dbReference type="Pfam" id="PF18758">
    <property type="entry name" value="KDZ"/>
    <property type="match status" value="1"/>
</dbReference>
<keyword evidence="2" id="KW-1185">Reference proteome</keyword>
<evidence type="ECO:0008006" key="3">
    <source>
        <dbReference type="Google" id="ProtNLM"/>
    </source>
</evidence>
<dbReference type="PANTHER" id="PTHR33096:SF1">
    <property type="entry name" value="CXC1-LIKE CYSTEINE CLUSTER ASSOCIATED WITH KDZ TRANSPOSASES DOMAIN-CONTAINING PROTEIN"/>
    <property type="match status" value="1"/>
</dbReference>
<dbReference type="PANTHER" id="PTHR33096">
    <property type="entry name" value="CXC2 DOMAIN-CONTAINING PROTEIN"/>
    <property type="match status" value="1"/>
</dbReference>
<proteinExistence type="predicted"/>
<dbReference type="InterPro" id="IPR040521">
    <property type="entry name" value="KDZ"/>
</dbReference>
<comment type="caution">
    <text evidence="1">The sequence shown here is derived from an EMBL/GenBank/DDBJ whole genome shotgun (WGS) entry which is preliminary data.</text>
</comment>
<dbReference type="EMBL" id="JARJCW010000006">
    <property type="protein sequence ID" value="KAJ7223311.1"/>
    <property type="molecule type" value="Genomic_DNA"/>
</dbReference>